<evidence type="ECO:0000256" key="1">
    <source>
        <dbReference type="ARBA" id="ARBA00022723"/>
    </source>
</evidence>
<name>A0A6J3LJ35_9HYME</name>
<dbReference type="InterPro" id="IPR013087">
    <property type="entry name" value="Znf_C2H2_type"/>
</dbReference>
<evidence type="ECO:0000313" key="9">
    <source>
        <dbReference type="RefSeq" id="XP_033365528.1"/>
    </source>
</evidence>
<feature type="domain" description="C2H2-type" evidence="7">
    <location>
        <begin position="854"/>
        <end position="882"/>
    </location>
</feature>
<dbReference type="GeneID" id="117242732"/>
<dbReference type="RefSeq" id="XP_033365528.1">
    <property type="nucleotide sequence ID" value="XM_033509637.1"/>
</dbReference>
<keyword evidence="3 5" id="KW-0863">Zinc-finger</keyword>
<feature type="compositionally biased region" description="Polar residues" evidence="6">
    <location>
        <begin position="235"/>
        <end position="246"/>
    </location>
</feature>
<evidence type="ECO:0000256" key="2">
    <source>
        <dbReference type="ARBA" id="ARBA00022737"/>
    </source>
</evidence>
<evidence type="ECO:0000256" key="6">
    <source>
        <dbReference type="SAM" id="MobiDB-lite"/>
    </source>
</evidence>
<evidence type="ECO:0000313" key="8">
    <source>
        <dbReference type="Proteomes" id="UP000504631"/>
    </source>
</evidence>
<dbReference type="SMART" id="SM00355">
    <property type="entry name" value="ZnF_C2H2"/>
    <property type="match status" value="10"/>
</dbReference>
<protein>
    <submittedName>
        <fullName evidence="9">Zinc finger and BTB domain-containing protein 41-like</fullName>
    </submittedName>
</protein>
<sequence>MDIKLDNKMDPSEYAIRIKEEPIDPVICDDLSPVDTNTGNKNETATFKGESSDDVYCKNEESAFPQESTYLENNKSDSDKRKSKRKVPSHNRISCNVCLLTFQAKHLLELHNKLYSCNVFKCDNCTAIFTMHISLIRHLKKRCCTKKLSGYRCNFCNRMFSYKRHVQSHLFHTHGNAIFSGESKITKASPESLEKSNHSNGIVMAESNTSHSPCPNNVNNSINISLKLSNGSNNTPTKGSSSNIKSTHPKWLNDSHGTPSKRMKQSILIDFTSPYEDKPNDEWVSPEKVIDTENIPVTATIIPTSTFETFSNKTSTAAEVIQMSTSVKRSESNLLLGKYHLFKLMLMKRCSSSLYDSYDLLEFKTFGRSKQSCKRNKSPYIFNQSRRSAPEAKCKECVVRLEKCDKFLEPTSFVSNEDEDEDENEDAFKQAVSKNVKAEFKGFRETSSTCNLPVEADTIASKRFNEFVKSFADRLIVPQQQSVEFQKNFKVCQQKIIQCHICKRSFSSKENLREHMKLFHTIYILSICNARYTSMNKLLTHYLRQHSVFKRRECCVCYDKFDTSALLKRHMILHCLKTIRLKKDAPPVDVEINCNVFKKQHKCEGCRKRFWLYSCLKQHENVCRRMKVLRNKQRVPRVNHLSRSLKEPSDIELGIVQSRDLKQTLDVSGGTTRSLKNYLTPSTLNTDDTFSSSFDTAAKHRRLLNGIACVKGHQADKMNRTKFPCTTCGTQFQTFKNLCIHERTYRQTVTEKCNVCNTMFSTKRFLQFHMLATHAPSCSVNYKFFCKFCNQGFVKKQSLQIHERHLHIEQDSRLVLNSDCVVEDKPICNICHLFFESYERLVEHNAYYYKGNDFLCAICGKTFQGMYMFYHHNKWEHYPGEPSKLYPYKCDTCNERLQLRITSPCT</sequence>
<dbReference type="Proteomes" id="UP000504631">
    <property type="component" value="Unplaced"/>
</dbReference>
<dbReference type="InterPro" id="IPR036236">
    <property type="entry name" value="Znf_C2H2_sf"/>
</dbReference>
<dbReference type="PROSITE" id="PS50157">
    <property type="entry name" value="ZINC_FINGER_C2H2_2"/>
    <property type="match status" value="5"/>
</dbReference>
<dbReference type="GO" id="GO:0008270">
    <property type="term" value="F:zinc ion binding"/>
    <property type="evidence" value="ECO:0007669"/>
    <property type="project" value="UniProtKB-KW"/>
</dbReference>
<feature type="domain" description="C2H2-type" evidence="7">
    <location>
        <begin position="497"/>
        <end position="521"/>
    </location>
</feature>
<dbReference type="PANTHER" id="PTHR24379:SF121">
    <property type="entry name" value="C2H2-TYPE DOMAIN-CONTAINING PROTEIN"/>
    <property type="match status" value="1"/>
</dbReference>
<reference evidence="9" key="1">
    <citation type="submission" date="2025-08" db="UniProtKB">
        <authorList>
            <consortium name="RefSeq"/>
        </authorList>
    </citation>
    <scope>IDENTIFICATION</scope>
    <source>
        <tissue evidence="9">Muscle</tissue>
    </source>
</reference>
<keyword evidence="4" id="KW-0862">Zinc</keyword>
<dbReference type="KEGG" id="bvk:117242732"/>
<accession>A0A6J3LJ35</accession>
<gene>
    <name evidence="9" type="primary">LOC117242732</name>
</gene>
<dbReference type="PROSITE" id="PS00028">
    <property type="entry name" value="ZINC_FINGER_C2H2_1"/>
    <property type="match status" value="6"/>
</dbReference>
<keyword evidence="1" id="KW-0479">Metal-binding</keyword>
<evidence type="ECO:0000256" key="4">
    <source>
        <dbReference type="ARBA" id="ARBA00022833"/>
    </source>
</evidence>
<feature type="domain" description="C2H2-type" evidence="7">
    <location>
        <begin position="723"/>
        <end position="745"/>
    </location>
</feature>
<evidence type="ECO:0000256" key="5">
    <source>
        <dbReference type="PROSITE-ProRule" id="PRU00042"/>
    </source>
</evidence>
<keyword evidence="8" id="KW-1185">Reference proteome</keyword>
<dbReference type="SUPFAM" id="SSF57667">
    <property type="entry name" value="beta-beta-alpha zinc fingers"/>
    <property type="match status" value="3"/>
</dbReference>
<dbReference type="Pfam" id="PF00096">
    <property type="entry name" value="zf-C2H2"/>
    <property type="match status" value="1"/>
</dbReference>
<dbReference type="PANTHER" id="PTHR24379">
    <property type="entry name" value="KRAB AND ZINC FINGER DOMAIN-CONTAINING"/>
    <property type="match status" value="1"/>
</dbReference>
<feature type="region of interest" description="Disordered" evidence="6">
    <location>
        <begin position="68"/>
        <end position="87"/>
    </location>
</feature>
<feature type="domain" description="C2H2-type" evidence="7">
    <location>
        <begin position="784"/>
        <end position="812"/>
    </location>
</feature>
<proteinExistence type="predicted"/>
<evidence type="ECO:0000256" key="3">
    <source>
        <dbReference type="ARBA" id="ARBA00022771"/>
    </source>
</evidence>
<keyword evidence="2" id="KW-0677">Repeat</keyword>
<dbReference type="AlphaFoldDB" id="A0A6J3LJ35"/>
<organism evidence="8 9">
    <name type="scientific">Bombus vosnesenskii</name>
    <dbReference type="NCBI Taxonomy" id="207650"/>
    <lineage>
        <taxon>Eukaryota</taxon>
        <taxon>Metazoa</taxon>
        <taxon>Ecdysozoa</taxon>
        <taxon>Arthropoda</taxon>
        <taxon>Hexapoda</taxon>
        <taxon>Insecta</taxon>
        <taxon>Pterygota</taxon>
        <taxon>Neoptera</taxon>
        <taxon>Endopterygota</taxon>
        <taxon>Hymenoptera</taxon>
        <taxon>Apocrita</taxon>
        <taxon>Aculeata</taxon>
        <taxon>Apoidea</taxon>
        <taxon>Anthophila</taxon>
        <taxon>Apidae</taxon>
        <taxon>Bombus</taxon>
        <taxon>Pyrobombus</taxon>
    </lineage>
</organism>
<evidence type="ECO:0000259" key="7">
    <source>
        <dbReference type="PROSITE" id="PS50157"/>
    </source>
</evidence>
<feature type="region of interest" description="Disordered" evidence="6">
    <location>
        <begin position="229"/>
        <end position="260"/>
    </location>
</feature>
<feature type="domain" description="C2H2-type" evidence="7">
    <location>
        <begin position="151"/>
        <end position="174"/>
    </location>
</feature>
<dbReference type="Gene3D" id="3.30.160.60">
    <property type="entry name" value="Classic Zinc Finger"/>
    <property type="match status" value="2"/>
</dbReference>